<reference evidence="6" key="1">
    <citation type="submission" date="2022-03" db="EMBL/GenBank/DDBJ databases">
        <title>Streptomyces 7R015 and 7R016 isolated from Barleria lupulina in Thailand.</title>
        <authorList>
            <person name="Kanchanasin P."/>
            <person name="Phongsopitanun W."/>
            <person name="Tanasupawat S."/>
        </authorList>
    </citation>
    <scope>NUCLEOTIDE SEQUENCE</scope>
    <source>
        <strain evidence="6">7R016</strain>
    </source>
</reference>
<protein>
    <submittedName>
        <fullName evidence="6">LLM class flavin-dependent oxidoreductase</fullName>
    </submittedName>
</protein>
<evidence type="ECO:0000256" key="1">
    <source>
        <dbReference type="ARBA" id="ARBA00022630"/>
    </source>
</evidence>
<dbReference type="Proteomes" id="UP001165270">
    <property type="component" value="Unassembled WGS sequence"/>
</dbReference>
<dbReference type="PANTHER" id="PTHR30011">
    <property type="entry name" value="ALKANESULFONATE MONOOXYGENASE-RELATED"/>
    <property type="match status" value="1"/>
</dbReference>
<feature type="compositionally biased region" description="Basic and acidic residues" evidence="5">
    <location>
        <begin position="106"/>
        <end position="137"/>
    </location>
</feature>
<dbReference type="RefSeq" id="WP_242711780.1">
    <property type="nucleotide sequence ID" value="NZ_JALDAX010000012.1"/>
</dbReference>
<keyword evidence="4" id="KW-0503">Monooxygenase</keyword>
<proteinExistence type="predicted"/>
<dbReference type="InterPro" id="IPR051260">
    <property type="entry name" value="Diverse_substr_monoxygenases"/>
</dbReference>
<feature type="region of interest" description="Disordered" evidence="5">
    <location>
        <begin position="72"/>
        <end position="137"/>
    </location>
</feature>
<dbReference type="Gene3D" id="3.20.20.30">
    <property type="entry name" value="Luciferase-like domain"/>
    <property type="match status" value="2"/>
</dbReference>
<keyword evidence="1" id="KW-0285">Flavoprotein</keyword>
<keyword evidence="7" id="KW-1185">Reference proteome</keyword>
<evidence type="ECO:0000256" key="5">
    <source>
        <dbReference type="SAM" id="MobiDB-lite"/>
    </source>
</evidence>
<feature type="compositionally biased region" description="Low complexity" evidence="5">
    <location>
        <begin position="78"/>
        <end position="94"/>
    </location>
</feature>
<keyword evidence="3" id="KW-0560">Oxidoreductase</keyword>
<name>A0ABS9XNR9_9ACTN</name>
<feature type="region of interest" description="Disordered" evidence="5">
    <location>
        <begin position="207"/>
        <end position="226"/>
    </location>
</feature>
<comment type="caution">
    <text evidence="6">The sequence shown here is derived from an EMBL/GenBank/DDBJ whole genome shotgun (WGS) entry which is preliminary data.</text>
</comment>
<dbReference type="InterPro" id="IPR036661">
    <property type="entry name" value="Luciferase-like_sf"/>
</dbReference>
<sequence>MTSTPARGLLHLAAAISQGAVYGTEAEVEAVRLAERGGLDFVTLDDTSADPVTLLSRLASATTRIGLVPAATSARTEPGQVPGQARAAGAAPARTGRRIDAATAQDEARGDAREENARDDARDEKRDAGPCPPRDRPVRVIDATEAQARRAAALYADVVLVRVATAVQAAAVRDQVRRTAEESGRDPGALRILASLLVDLGDGEYAAAPGHGGGGPRQTAQGPHYRGGPVDLAELIATWHANGIVDGFHFTPVEPRRDLERLVNGTVALLQHRGLFRTFYPGSTLREHLDLVGRSDRAAVGGNSRLFKA</sequence>
<evidence type="ECO:0000313" key="7">
    <source>
        <dbReference type="Proteomes" id="UP001165270"/>
    </source>
</evidence>
<evidence type="ECO:0000256" key="3">
    <source>
        <dbReference type="ARBA" id="ARBA00023002"/>
    </source>
</evidence>
<dbReference type="EMBL" id="JALDAX010000012">
    <property type="protein sequence ID" value="MCI3243610.1"/>
    <property type="molecule type" value="Genomic_DNA"/>
</dbReference>
<dbReference type="SUPFAM" id="SSF51679">
    <property type="entry name" value="Bacterial luciferase-like"/>
    <property type="match status" value="1"/>
</dbReference>
<keyword evidence="2" id="KW-0288">FMN</keyword>
<evidence type="ECO:0000256" key="4">
    <source>
        <dbReference type="ARBA" id="ARBA00023033"/>
    </source>
</evidence>
<evidence type="ECO:0000256" key="2">
    <source>
        <dbReference type="ARBA" id="ARBA00022643"/>
    </source>
</evidence>
<accession>A0ABS9XNR9</accession>
<evidence type="ECO:0000313" key="6">
    <source>
        <dbReference type="EMBL" id="MCI3243610.1"/>
    </source>
</evidence>
<gene>
    <name evidence="6" type="ORF">MQN93_28205</name>
</gene>
<organism evidence="6 7">
    <name type="scientific">Streptomyces spinosisporus</name>
    <dbReference type="NCBI Taxonomy" id="2927582"/>
    <lineage>
        <taxon>Bacteria</taxon>
        <taxon>Bacillati</taxon>
        <taxon>Actinomycetota</taxon>
        <taxon>Actinomycetes</taxon>
        <taxon>Kitasatosporales</taxon>
        <taxon>Streptomycetaceae</taxon>
        <taxon>Streptomyces</taxon>
    </lineage>
</organism>
<dbReference type="PANTHER" id="PTHR30011:SF16">
    <property type="entry name" value="C2H2 FINGER DOMAIN TRANSCRIPTION FACTOR (EUROFUNG)-RELATED"/>
    <property type="match status" value="1"/>
</dbReference>